<evidence type="ECO:0000313" key="2">
    <source>
        <dbReference type="Proteomes" id="UP001610335"/>
    </source>
</evidence>
<protein>
    <submittedName>
        <fullName evidence="1">Uncharacterized protein</fullName>
    </submittedName>
</protein>
<evidence type="ECO:0000313" key="1">
    <source>
        <dbReference type="EMBL" id="KAL2828669.1"/>
    </source>
</evidence>
<keyword evidence="2" id="KW-1185">Reference proteome</keyword>
<reference evidence="1 2" key="1">
    <citation type="submission" date="2024-07" db="EMBL/GenBank/DDBJ databases">
        <title>Section-level genome sequencing and comparative genomics of Aspergillus sections Usti and Cavernicolus.</title>
        <authorList>
            <consortium name="Lawrence Berkeley National Laboratory"/>
            <person name="Nybo J.L."/>
            <person name="Vesth T.C."/>
            <person name="Theobald S."/>
            <person name="Frisvad J.C."/>
            <person name="Larsen T.O."/>
            <person name="Kjaerboelling I."/>
            <person name="Rothschild-Mancinelli K."/>
            <person name="Lyhne E.K."/>
            <person name="Kogle M.E."/>
            <person name="Barry K."/>
            <person name="Clum A."/>
            <person name="Na H."/>
            <person name="Ledsgaard L."/>
            <person name="Lin J."/>
            <person name="Lipzen A."/>
            <person name="Kuo A."/>
            <person name="Riley R."/>
            <person name="Mondo S."/>
            <person name="LaButti K."/>
            <person name="Haridas S."/>
            <person name="Pangalinan J."/>
            <person name="Salamov A.A."/>
            <person name="Simmons B.A."/>
            <person name="Magnuson J.K."/>
            <person name="Chen J."/>
            <person name="Drula E."/>
            <person name="Henrissat B."/>
            <person name="Wiebenga A."/>
            <person name="Lubbers R.J."/>
            <person name="Gomes A.C."/>
            <person name="Makela M.R."/>
            <person name="Stajich J."/>
            <person name="Grigoriev I.V."/>
            <person name="Mortensen U.H."/>
            <person name="De vries R.P."/>
            <person name="Baker S.E."/>
            <person name="Andersen M.R."/>
        </authorList>
    </citation>
    <scope>NUCLEOTIDE SEQUENCE [LARGE SCALE GENOMIC DNA]</scope>
    <source>
        <strain evidence="1 2">CBS 600.67</strain>
    </source>
</reference>
<comment type="caution">
    <text evidence="1">The sequence shown here is derived from an EMBL/GenBank/DDBJ whole genome shotgun (WGS) entry which is preliminary data.</text>
</comment>
<sequence length="152" mass="17047">MVTHQLDKHLLSQPGMVSIRCLDLIPVISAHLVSFAKSPSFADCIAPHLKGFLDNRKSTRALIQQSRVGLELRRRRGNVSSNHTSHCFGTFRQQHVDSGEIMGCPNLHCGLRAVDRVKAQDTPARNPSRRFLYRYSGYSSISDGQFKNWVGS</sequence>
<proteinExistence type="predicted"/>
<name>A0ABR4ILL8_9EURO</name>
<gene>
    <name evidence="1" type="ORF">BDW59DRAFT_42425</name>
</gene>
<dbReference type="Proteomes" id="UP001610335">
    <property type="component" value="Unassembled WGS sequence"/>
</dbReference>
<organism evidence="1 2">
    <name type="scientific">Aspergillus cavernicola</name>
    <dbReference type="NCBI Taxonomy" id="176166"/>
    <lineage>
        <taxon>Eukaryota</taxon>
        <taxon>Fungi</taxon>
        <taxon>Dikarya</taxon>
        <taxon>Ascomycota</taxon>
        <taxon>Pezizomycotina</taxon>
        <taxon>Eurotiomycetes</taxon>
        <taxon>Eurotiomycetidae</taxon>
        <taxon>Eurotiales</taxon>
        <taxon>Aspergillaceae</taxon>
        <taxon>Aspergillus</taxon>
        <taxon>Aspergillus subgen. Nidulantes</taxon>
    </lineage>
</organism>
<dbReference type="EMBL" id="JBFXLS010000019">
    <property type="protein sequence ID" value="KAL2828669.1"/>
    <property type="molecule type" value="Genomic_DNA"/>
</dbReference>
<accession>A0ABR4ILL8</accession>